<accession>A0ABR1HVX9</accession>
<reference evidence="1 2" key="1">
    <citation type="journal article" date="2025" name="Microbiol. Resour. Announc.">
        <title>Draft genome sequences for Neonectria magnoliae and Neonectria punicea, canker pathogens of Liriodendron tulipifera and Acer saccharum in West Virginia.</title>
        <authorList>
            <person name="Petronek H.M."/>
            <person name="Kasson M.T."/>
            <person name="Metheny A.M."/>
            <person name="Stauder C.M."/>
            <person name="Lovett B."/>
            <person name="Lynch S.C."/>
            <person name="Garnas J.R."/>
            <person name="Kasson L.R."/>
            <person name="Stajich J.E."/>
        </authorList>
    </citation>
    <scope>NUCLEOTIDE SEQUENCE [LARGE SCALE GENOMIC DNA]</scope>
    <source>
        <strain evidence="1 2">NRRL 64651</strain>
    </source>
</reference>
<protein>
    <submittedName>
        <fullName evidence="1">Uncharacterized protein</fullName>
    </submittedName>
</protein>
<organism evidence="1 2">
    <name type="scientific">Neonectria magnoliae</name>
    <dbReference type="NCBI Taxonomy" id="2732573"/>
    <lineage>
        <taxon>Eukaryota</taxon>
        <taxon>Fungi</taxon>
        <taxon>Dikarya</taxon>
        <taxon>Ascomycota</taxon>
        <taxon>Pezizomycotina</taxon>
        <taxon>Sordariomycetes</taxon>
        <taxon>Hypocreomycetidae</taxon>
        <taxon>Hypocreales</taxon>
        <taxon>Nectriaceae</taxon>
        <taxon>Neonectria</taxon>
    </lineage>
</organism>
<comment type="caution">
    <text evidence="1">The sequence shown here is derived from an EMBL/GenBank/DDBJ whole genome shotgun (WGS) entry which is preliminary data.</text>
</comment>
<name>A0ABR1HVX9_9HYPO</name>
<dbReference type="Proteomes" id="UP001498421">
    <property type="component" value="Unassembled WGS sequence"/>
</dbReference>
<gene>
    <name evidence="1" type="ORF">QQZ08_008378</name>
</gene>
<evidence type="ECO:0000313" key="1">
    <source>
        <dbReference type="EMBL" id="KAK7424982.1"/>
    </source>
</evidence>
<dbReference type="EMBL" id="JAZAVK010000087">
    <property type="protein sequence ID" value="KAK7424982.1"/>
    <property type="molecule type" value="Genomic_DNA"/>
</dbReference>
<sequence>MADVSNGSTTYNTPLVPPPEGVESNFDVGWANVQVWTVVMFGILKKLEAGVGGFFPSSSLEGPKGI</sequence>
<keyword evidence="2" id="KW-1185">Reference proteome</keyword>
<proteinExistence type="predicted"/>
<evidence type="ECO:0000313" key="2">
    <source>
        <dbReference type="Proteomes" id="UP001498421"/>
    </source>
</evidence>